<keyword evidence="4 6" id="KW-1133">Transmembrane helix</keyword>
<dbReference type="EMBL" id="JACHMY010000001">
    <property type="protein sequence ID" value="MBB5841014.1"/>
    <property type="molecule type" value="Genomic_DNA"/>
</dbReference>
<evidence type="ECO:0000256" key="3">
    <source>
        <dbReference type="ARBA" id="ARBA00022692"/>
    </source>
</evidence>
<feature type="transmembrane region" description="Helical" evidence="6">
    <location>
        <begin position="213"/>
        <end position="236"/>
    </location>
</feature>
<comment type="similarity">
    <text evidence="2">Belongs to the EamA transporter family.</text>
</comment>
<comment type="subcellular location">
    <subcellularLocation>
        <location evidence="1">Membrane</location>
        <topology evidence="1">Multi-pass membrane protein</topology>
    </subcellularLocation>
</comment>
<dbReference type="RefSeq" id="WP_184803766.1">
    <property type="nucleotide sequence ID" value="NZ_JACHMY010000001.1"/>
</dbReference>
<organism evidence="8 9">
    <name type="scientific">Kribbella italica</name>
    <dbReference type="NCBI Taxonomy" id="1540520"/>
    <lineage>
        <taxon>Bacteria</taxon>
        <taxon>Bacillati</taxon>
        <taxon>Actinomycetota</taxon>
        <taxon>Actinomycetes</taxon>
        <taxon>Propionibacteriales</taxon>
        <taxon>Kribbellaceae</taxon>
        <taxon>Kribbella</taxon>
    </lineage>
</organism>
<comment type="caution">
    <text evidence="8">The sequence shown here is derived from an EMBL/GenBank/DDBJ whole genome shotgun (WGS) entry which is preliminary data.</text>
</comment>
<evidence type="ECO:0000256" key="2">
    <source>
        <dbReference type="ARBA" id="ARBA00007362"/>
    </source>
</evidence>
<feature type="domain" description="EamA" evidence="7">
    <location>
        <begin position="147"/>
        <end position="285"/>
    </location>
</feature>
<protein>
    <submittedName>
        <fullName evidence="8">Drug/metabolite transporter (DMT)-like permease</fullName>
    </submittedName>
</protein>
<feature type="transmembrane region" description="Helical" evidence="6">
    <location>
        <begin position="270"/>
        <end position="289"/>
    </location>
</feature>
<evidence type="ECO:0000256" key="6">
    <source>
        <dbReference type="SAM" id="Phobius"/>
    </source>
</evidence>
<dbReference type="InterPro" id="IPR000620">
    <property type="entry name" value="EamA_dom"/>
</dbReference>
<dbReference type="AlphaFoldDB" id="A0A7W9JFI8"/>
<dbReference type="PANTHER" id="PTHR32322">
    <property type="entry name" value="INNER MEMBRANE TRANSPORTER"/>
    <property type="match status" value="1"/>
</dbReference>
<keyword evidence="5 6" id="KW-0472">Membrane</keyword>
<dbReference type="Gene3D" id="1.10.3730.20">
    <property type="match status" value="1"/>
</dbReference>
<gene>
    <name evidence="8" type="ORF">HDA39_007748</name>
</gene>
<dbReference type="GO" id="GO:0016020">
    <property type="term" value="C:membrane"/>
    <property type="evidence" value="ECO:0007669"/>
    <property type="project" value="UniProtKB-SubCell"/>
</dbReference>
<keyword evidence="3 6" id="KW-0812">Transmembrane</keyword>
<dbReference type="Pfam" id="PF00892">
    <property type="entry name" value="EamA"/>
    <property type="match status" value="2"/>
</dbReference>
<dbReference type="Proteomes" id="UP000549971">
    <property type="component" value="Unassembled WGS sequence"/>
</dbReference>
<reference evidence="8 9" key="1">
    <citation type="submission" date="2020-08" db="EMBL/GenBank/DDBJ databases">
        <title>Sequencing the genomes of 1000 actinobacteria strains.</title>
        <authorList>
            <person name="Klenk H.-P."/>
        </authorList>
    </citation>
    <scope>NUCLEOTIDE SEQUENCE [LARGE SCALE GENOMIC DNA]</scope>
    <source>
        <strain evidence="8 9">DSM 28967</strain>
    </source>
</reference>
<dbReference type="InterPro" id="IPR050638">
    <property type="entry name" value="AA-Vitamin_Transporters"/>
</dbReference>
<name>A0A7W9JFI8_9ACTN</name>
<feature type="transmembrane region" description="Helical" evidence="6">
    <location>
        <begin position="243"/>
        <end position="264"/>
    </location>
</feature>
<feature type="domain" description="EamA" evidence="7">
    <location>
        <begin position="1"/>
        <end position="135"/>
    </location>
</feature>
<evidence type="ECO:0000256" key="5">
    <source>
        <dbReference type="ARBA" id="ARBA00023136"/>
    </source>
</evidence>
<proteinExistence type="inferred from homology"/>
<evidence type="ECO:0000256" key="4">
    <source>
        <dbReference type="ARBA" id="ARBA00022989"/>
    </source>
</evidence>
<evidence type="ECO:0000313" key="9">
    <source>
        <dbReference type="Proteomes" id="UP000549971"/>
    </source>
</evidence>
<feature type="transmembrane region" description="Helical" evidence="6">
    <location>
        <begin position="33"/>
        <end position="55"/>
    </location>
</feature>
<feature type="transmembrane region" description="Helical" evidence="6">
    <location>
        <begin position="62"/>
        <end position="84"/>
    </location>
</feature>
<evidence type="ECO:0000313" key="8">
    <source>
        <dbReference type="EMBL" id="MBB5841014.1"/>
    </source>
</evidence>
<accession>A0A7W9JFI8</accession>
<dbReference type="SUPFAM" id="SSF103481">
    <property type="entry name" value="Multidrug resistance efflux transporter EmrE"/>
    <property type="match status" value="2"/>
</dbReference>
<evidence type="ECO:0000256" key="1">
    <source>
        <dbReference type="ARBA" id="ARBA00004141"/>
    </source>
</evidence>
<feature type="transmembrane region" description="Helical" evidence="6">
    <location>
        <begin position="121"/>
        <end position="140"/>
    </location>
</feature>
<evidence type="ECO:0000259" key="7">
    <source>
        <dbReference type="Pfam" id="PF00892"/>
    </source>
</evidence>
<dbReference type="PANTHER" id="PTHR32322:SF2">
    <property type="entry name" value="EAMA DOMAIN-CONTAINING PROTEIN"/>
    <property type="match status" value="1"/>
</dbReference>
<keyword evidence="9" id="KW-1185">Reference proteome</keyword>
<feature type="transmembrane region" description="Helical" evidence="6">
    <location>
        <begin position="176"/>
        <end position="201"/>
    </location>
</feature>
<dbReference type="InterPro" id="IPR037185">
    <property type="entry name" value="EmrE-like"/>
</dbReference>
<sequence length="301" mass="29729">MGAFLCLLSAVCFGAMAIFGKLAYDAGVDVGDLLLVRFGVAAVLLLVVAGTTGALRGVPRRSLVAGLAMGGIGYATQSGLFFGALEKIDASLLALILYAYPALVTVGAIAFGRERASARRVAALLIASAGTALVLGGAASGSLDPVGAAMGFGAALAYTVYILAGDRVGGGGQGGAGIPPIALSSLVCTGAACTFAAFSAVQGGPRLDFAPSGWLWLTAIAVVSTVAAVLTFFAGLARVGPSAASILSTLEPVVTVLLAATIFGESLGPVQLLGGAVVLTAVLVVQWPVSRAREPGLLVHG</sequence>
<feature type="transmembrane region" description="Helical" evidence="6">
    <location>
        <begin position="90"/>
        <end position="109"/>
    </location>
</feature>
<feature type="transmembrane region" description="Helical" evidence="6">
    <location>
        <begin position="146"/>
        <end position="164"/>
    </location>
</feature>